<evidence type="ECO:0000256" key="5">
    <source>
        <dbReference type="SAM" id="MobiDB-lite"/>
    </source>
</evidence>
<keyword evidence="4" id="KW-0175">Coiled coil</keyword>
<feature type="domain" description="Protein kinase" evidence="6">
    <location>
        <begin position="940"/>
        <end position="1342"/>
    </location>
</feature>
<dbReference type="InterPro" id="IPR013126">
    <property type="entry name" value="Hsp_70_fam"/>
</dbReference>
<dbReference type="GO" id="GO:0004672">
    <property type="term" value="F:protein kinase activity"/>
    <property type="evidence" value="ECO:0007669"/>
    <property type="project" value="InterPro"/>
</dbReference>
<dbReference type="Pfam" id="PF00012">
    <property type="entry name" value="HSP70"/>
    <property type="match status" value="2"/>
</dbReference>
<comment type="caution">
    <text evidence="7">The sequence shown here is derived from an EMBL/GenBank/DDBJ whole genome shotgun (WGS) entry which is preliminary data.</text>
</comment>
<feature type="compositionally biased region" description="Low complexity" evidence="5">
    <location>
        <begin position="604"/>
        <end position="620"/>
    </location>
</feature>
<sequence length="1342" mass="139611">MQLTKRLWAPCHGPCRGRRRVALCLAKARDFQREVVVGIDLGTTNSAVAFIEGGKPKCIPNADGETITPSVVSVLKDGEVVVGRRAQRQAVLHPSTTYYSVKRLIGRRFDDPAVKEEASRLPYKVAADEDGSVVLDCPNVGPGYLYPEEVSAQVIGQLVSDAAAHTCGKVTKAVIAVPAYFDDRQREATVAAGKLAGLETVRLLREPVAAALAYGLDLRQDATVLVFDLGGGTYDVSLLEVGNGTIEVLSTGGDAHLGGDDWDAAISDWITATYLRPAGLDPAADPRLRTNLRALAQSAKHSLSDNEEVVLRMPVGGPGGGPLEARLTREALDSQLSQELWRRCRLPLDQACWQAGVDLNEVVGGHDALKQQLRSRGVPAWKVESMQPEIRPRKRQPLSAVLLVGGATRMPAVGRFIANMTGLQPLEAALDPDEAVALGAAVQAGILQGEISNLMVMDQWQASLMRALAKMQLRSDPRVRDRVEQTYSLEDEGEDAADESAQGSGSDGEAAGEEGAGKGKPLSKRQKRRQKAAKEAVKGAGKGTVQGAAKDPAADGQGAGPKGGKGNTDQNATDTAPPGSKLPCQPSSRDCSRAVLKAHPITCSTESSYSSSSSHWSHGPSRYEVTADAASPEPDLPDAPSWHYSSSDESSRHDSSASEPSRVVSSPCEALLPRTVTPHTLTPPLAWSGSTELEEQTATPEQPSLSSFPAPADGICSDTSTPITTSPSASFCASFPSTAHAQAEVQGLREQLAELQDRLEQEQATSASLRASLAAATTRIPATAADLAAENRQLQAALAALRAGSCATLAAMQAEVDSLTKQCGLAAATLSHSRSKAEKLERQLTAIRTAAYGLSNRSIQDMVELGMGVTEAQDRMAAAVGCSSLEELVALQPVEAFKKPCASDHSAVVCVEDPVLAATLAARAARRAASAQAGDAMLTSAPAAPLRGGRAEVVAQGAELAASLPGSLAAELPTSARLVLKILPFFSASTAAVINATAANSTCSAATAAAPSRQAKQLPSLQDVLPEVTADSVLSALLPGEYATPLLWGTMELCGPCARCPGPDRQLVIVYAHEEAGDLIERLGAQVGAACAALAEAQQRVAEAEAALAAHATQPQAPPLDAFMASVQRLRPGPGSGSGPCPSASPSALESEAQRQAVAAAEAAVEAARASLEAAKPQAARELVAGLAHMVQGMCRVAAKVHGLGLHVDDIKPENFVFTCSGRVKGIDAGSIRQAQEGHGCEASSPGSGTYTQGYAAPEQSPGPGQGQGRSGAAADVWALGRSAKALLKQMVWELNEAGASALLPALEAAFDASPLPDVVSACCQRDPSMRLTAGELLRMLL</sequence>
<organism evidence="7 8">
    <name type="scientific">Edaphochlamys debaryana</name>
    <dbReference type="NCBI Taxonomy" id="47281"/>
    <lineage>
        <taxon>Eukaryota</taxon>
        <taxon>Viridiplantae</taxon>
        <taxon>Chlorophyta</taxon>
        <taxon>core chlorophytes</taxon>
        <taxon>Chlorophyceae</taxon>
        <taxon>CS clade</taxon>
        <taxon>Chlamydomonadales</taxon>
        <taxon>Chlamydomonadales incertae sedis</taxon>
        <taxon>Edaphochlamys</taxon>
    </lineage>
</organism>
<evidence type="ECO:0000256" key="2">
    <source>
        <dbReference type="ARBA" id="ARBA00022741"/>
    </source>
</evidence>
<dbReference type="SUPFAM" id="SSF56112">
    <property type="entry name" value="Protein kinase-like (PK-like)"/>
    <property type="match status" value="1"/>
</dbReference>
<dbReference type="Gene3D" id="1.10.510.10">
    <property type="entry name" value="Transferase(Phosphotransferase) domain 1"/>
    <property type="match status" value="1"/>
</dbReference>
<dbReference type="PRINTS" id="PR00301">
    <property type="entry name" value="HEATSHOCK70"/>
</dbReference>
<evidence type="ECO:0000313" key="7">
    <source>
        <dbReference type="EMBL" id="KAG2495678.1"/>
    </source>
</evidence>
<feature type="region of interest" description="Disordered" evidence="5">
    <location>
        <begin position="1131"/>
        <end position="1150"/>
    </location>
</feature>
<dbReference type="SUPFAM" id="SSF53067">
    <property type="entry name" value="Actin-like ATPase domain"/>
    <property type="match status" value="2"/>
</dbReference>
<feature type="compositionally biased region" description="Acidic residues" evidence="5">
    <location>
        <begin position="489"/>
        <end position="498"/>
    </location>
</feature>
<feature type="compositionally biased region" description="Gly residues" evidence="5">
    <location>
        <begin position="557"/>
        <end position="566"/>
    </location>
</feature>
<feature type="region of interest" description="Disordered" evidence="5">
    <location>
        <begin position="487"/>
        <end position="721"/>
    </location>
</feature>
<gene>
    <name evidence="7" type="ORF">HYH03_006278</name>
</gene>
<dbReference type="PROSITE" id="PS00297">
    <property type="entry name" value="HSP70_1"/>
    <property type="match status" value="1"/>
</dbReference>
<keyword evidence="3" id="KW-0067">ATP-binding</keyword>
<dbReference type="GO" id="GO:0140662">
    <property type="term" value="F:ATP-dependent protein folding chaperone"/>
    <property type="evidence" value="ECO:0007669"/>
    <property type="project" value="InterPro"/>
</dbReference>
<dbReference type="PROSITE" id="PS01036">
    <property type="entry name" value="HSP70_3"/>
    <property type="match status" value="1"/>
</dbReference>
<dbReference type="EMBL" id="JAEHOE010000023">
    <property type="protein sequence ID" value="KAG2495678.1"/>
    <property type="molecule type" value="Genomic_DNA"/>
</dbReference>
<accession>A0A835Y4A0</accession>
<comment type="subcellular location">
    <subcellularLocation>
        <location evidence="1">Endoplasmic reticulum lumen</location>
    </subcellularLocation>
</comment>
<dbReference type="PANTHER" id="PTHR19375">
    <property type="entry name" value="HEAT SHOCK PROTEIN 70KDA"/>
    <property type="match status" value="1"/>
</dbReference>
<dbReference type="InterPro" id="IPR011009">
    <property type="entry name" value="Kinase-like_dom_sf"/>
</dbReference>
<feature type="compositionally biased region" description="Low complexity" evidence="5">
    <location>
        <begin position="546"/>
        <end position="556"/>
    </location>
</feature>
<dbReference type="Proteomes" id="UP000612055">
    <property type="component" value="Unassembled WGS sequence"/>
</dbReference>
<evidence type="ECO:0000256" key="1">
    <source>
        <dbReference type="ARBA" id="ARBA00004319"/>
    </source>
</evidence>
<proteinExistence type="predicted"/>
<feature type="compositionally biased region" description="Low complexity" evidence="5">
    <location>
        <begin position="657"/>
        <end position="667"/>
    </location>
</feature>
<dbReference type="FunFam" id="3.30.30.30:FF:000005">
    <property type="entry name" value="Heat shock protein ssb1"/>
    <property type="match status" value="1"/>
</dbReference>
<dbReference type="InterPro" id="IPR000719">
    <property type="entry name" value="Prot_kinase_dom"/>
</dbReference>
<feature type="compositionally biased region" description="Polar residues" evidence="5">
    <location>
        <begin position="688"/>
        <end position="707"/>
    </location>
</feature>
<dbReference type="Pfam" id="PF00069">
    <property type="entry name" value="Pkinase"/>
    <property type="match status" value="1"/>
</dbReference>
<evidence type="ECO:0000256" key="4">
    <source>
        <dbReference type="SAM" id="Coils"/>
    </source>
</evidence>
<reference evidence="7" key="1">
    <citation type="journal article" date="2020" name="bioRxiv">
        <title>Comparative genomics of Chlamydomonas.</title>
        <authorList>
            <person name="Craig R.J."/>
            <person name="Hasan A.R."/>
            <person name="Ness R.W."/>
            <person name="Keightley P.D."/>
        </authorList>
    </citation>
    <scope>NUCLEOTIDE SEQUENCE</scope>
    <source>
        <strain evidence="7">CCAP 11/70</strain>
    </source>
</reference>
<keyword evidence="8" id="KW-1185">Reference proteome</keyword>
<dbReference type="Gene3D" id="3.30.420.40">
    <property type="match status" value="4"/>
</dbReference>
<dbReference type="Gene3D" id="3.90.640.10">
    <property type="entry name" value="Actin, Chain A, domain 4"/>
    <property type="match status" value="1"/>
</dbReference>
<dbReference type="PROSITE" id="PS50011">
    <property type="entry name" value="PROTEIN_KINASE_DOM"/>
    <property type="match status" value="1"/>
</dbReference>
<evidence type="ECO:0000256" key="3">
    <source>
        <dbReference type="ARBA" id="ARBA00022840"/>
    </source>
</evidence>
<feature type="coiled-coil region" evidence="4">
    <location>
        <begin position="738"/>
        <end position="804"/>
    </location>
</feature>
<feature type="region of interest" description="Disordered" evidence="5">
    <location>
        <begin position="1237"/>
        <end position="1272"/>
    </location>
</feature>
<dbReference type="InterPro" id="IPR018181">
    <property type="entry name" value="Heat_shock_70_CS"/>
</dbReference>
<dbReference type="OrthoDB" id="2401965at2759"/>
<protein>
    <recommendedName>
        <fullName evidence="6">Protein kinase domain-containing protein</fullName>
    </recommendedName>
</protein>
<feature type="compositionally biased region" description="Basic residues" evidence="5">
    <location>
        <begin position="521"/>
        <end position="531"/>
    </location>
</feature>
<dbReference type="GO" id="GO:0005788">
    <property type="term" value="C:endoplasmic reticulum lumen"/>
    <property type="evidence" value="ECO:0007669"/>
    <property type="project" value="UniProtKB-SubCell"/>
</dbReference>
<dbReference type="PROSITE" id="PS00329">
    <property type="entry name" value="HSP70_2"/>
    <property type="match status" value="1"/>
</dbReference>
<keyword evidence="2" id="KW-0547">Nucleotide-binding</keyword>
<evidence type="ECO:0000259" key="6">
    <source>
        <dbReference type="PROSITE" id="PS50011"/>
    </source>
</evidence>
<feature type="compositionally biased region" description="Low complexity" evidence="5">
    <location>
        <begin position="499"/>
        <end position="509"/>
    </location>
</feature>
<name>A0A835Y4A0_9CHLO</name>
<dbReference type="Gene3D" id="3.30.30.30">
    <property type="match status" value="1"/>
</dbReference>
<dbReference type="InterPro" id="IPR043129">
    <property type="entry name" value="ATPase_NBD"/>
</dbReference>
<dbReference type="GO" id="GO:0005524">
    <property type="term" value="F:ATP binding"/>
    <property type="evidence" value="ECO:0007669"/>
    <property type="project" value="UniProtKB-KW"/>
</dbReference>
<feature type="compositionally biased region" description="Low complexity" evidence="5">
    <location>
        <begin position="1139"/>
        <end position="1150"/>
    </location>
</feature>
<evidence type="ECO:0000313" key="8">
    <source>
        <dbReference type="Proteomes" id="UP000612055"/>
    </source>
</evidence>
<dbReference type="FunFam" id="3.30.420.40:FF:000406">
    <property type="entry name" value="Chaperone protein DnaK HSP70"/>
    <property type="match status" value="1"/>
</dbReference>